<name>A0ABD3D6A7_9LAMI</name>
<dbReference type="Proteomes" id="UP001632038">
    <property type="component" value="Unassembled WGS sequence"/>
</dbReference>
<evidence type="ECO:0000313" key="3">
    <source>
        <dbReference type="EMBL" id="KAL3637793.1"/>
    </source>
</evidence>
<comment type="caution">
    <text evidence="3">The sequence shown here is derived from an EMBL/GenBank/DDBJ whole genome shotgun (WGS) entry which is preliminary data.</text>
</comment>
<protein>
    <recommendedName>
        <fullName evidence="2">Core Histone H2A/H2B/H3 domain-containing protein</fullName>
    </recommendedName>
</protein>
<keyword evidence="1" id="KW-1133">Transmembrane helix</keyword>
<dbReference type="EMBL" id="JAVIJP010000023">
    <property type="protein sequence ID" value="KAL3637793.1"/>
    <property type="molecule type" value="Genomic_DNA"/>
</dbReference>
<evidence type="ECO:0000256" key="1">
    <source>
        <dbReference type="SAM" id="Phobius"/>
    </source>
</evidence>
<proteinExistence type="predicted"/>
<keyword evidence="1" id="KW-0812">Transmembrane</keyword>
<keyword evidence="4" id="KW-1185">Reference proteome</keyword>
<keyword evidence="1" id="KW-0472">Membrane</keyword>
<gene>
    <name evidence="3" type="ORF">CASFOL_018241</name>
</gene>
<feature type="domain" description="Core Histone H2A/H2B/H3" evidence="2">
    <location>
        <begin position="2"/>
        <end position="39"/>
    </location>
</feature>
<accession>A0ABD3D6A7</accession>
<sequence length="161" mass="18277">MELREIQNYQKRIRLLIRKLQCPRLVREVVQDLKTDLRFLDSIAPSSRGIRRRLRLSLSVCFEILICALFTQPQLLLCLRIFSWLGGSKTRGLKGSLLGNRLAGRIPNEIGNIITPKSCKVLEDNLLAGNLPKSLVLLRSQRIVMASNSFNGTMITEKCQS</sequence>
<dbReference type="InterPro" id="IPR009072">
    <property type="entry name" value="Histone-fold"/>
</dbReference>
<dbReference type="AlphaFoldDB" id="A0ABD3D6A7"/>
<reference evidence="4" key="1">
    <citation type="journal article" date="2024" name="IScience">
        <title>Strigolactones Initiate the Formation of Haustorium-like Structures in Castilleja.</title>
        <authorList>
            <person name="Buerger M."/>
            <person name="Peterson D."/>
            <person name="Chory J."/>
        </authorList>
    </citation>
    <scope>NUCLEOTIDE SEQUENCE [LARGE SCALE GENOMIC DNA]</scope>
</reference>
<organism evidence="3 4">
    <name type="scientific">Castilleja foliolosa</name>
    <dbReference type="NCBI Taxonomy" id="1961234"/>
    <lineage>
        <taxon>Eukaryota</taxon>
        <taxon>Viridiplantae</taxon>
        <taxon>Streptophyta</taxon>
        <taxon>Embryophyta</taxon>
        <taxon>Tracheophyta</taxon>
        <taxon>Spermatophyta</taxon>
        <taxon>Magnoliopsida</taxon>
        <taxon>eudicotyledons</taxon>
        <taxon>Gunneridae</taxon>
        <taxon>Pentapetalae</taxon>
        <taxon>asterids</taxon>
        <taxon>lamiids</taxon>
        <taxon>Lamiales</taxon>
        <taxon>Orobanchaceae</taxon>
        <taxon>Pedicularideae</taxon>
        <taxon>Castillejinae</taxon>
        <taxon>Castilleja</taxon>
    </lineage>
</organism>
<dbReference type="Gene3D" id="1.10.20.10">
    <property type="entry name" value="Histone, subunit A"/>
    <property type="match status" value="1"/>
</dbReference>
<feature type="transmembrane region" description="Helical" evidence="1">
    <location>
        <begin position="54"/>
        <end position="71"/>
    </location>
</feature>
<evidence type="ECO:0000259" key="2">
    <source>
        <dbReference type="Pfam" id="PF00125"/>
    </source>
</evidence>
<dbReference type="Pfam" id="PF00125">
    <property type="entry name" value="Histone"/>
    <property type="match status" value="1"/>
</dbReference>
<evidence type="ECO:0000313" key="4">
    <source>
        <dbReference type="Proteomes" id="UP001632038"/>
    </source>
</evidence>
<dbReference type="InterPro" id="IPR007125">
    <property type="entry name" value="H2A/H2B/H3"/>
</dbReference>